<organism evidence="1 2">
    <name type="scientific">Botryotinia fuckeliana (strain BcDW1)</name>
    <name type="common">Noble rot fungus</name>
    <name type="synonym">Botrytis cinerea</name>
    <dbReference type="NCBI Taxonomy" id="1290391"/>
    <lineage>
        <taxon>Eukaryota</taxon>
        <taxon>Fungi</taxon>
        <taxon>Dikarya</taxon>
        <taxon>Ascomycota</taxon>
        <taxon>Pezizomycotina</taxon>
        <taxon>Leotiomycetes</taxon>
        <taxon>Helotiales</taxon>
        <taxon>Sclerotiniaceae</taxon>
        <taxon>Botrytis</taxon>
    </lineage>
</organism>
<sequence length="189" mass="21624">MNDQLELRLESRFFEQRNANLQHLFLFSSPSSKITPFFDTLQDWKNSTNKLTEYAREYQGTCLYPGKKRVQITDSGQRRVKETITTVLKAVVLGDESIVGAATTDDDLKELGAVAGAVIHAIKKPEVPADWGWEGRYYEIVKIYDENWEDLLRLLCEFTPDIDVQAVANITDVDNSDVWGMPHNFSHRP</sequence>
<accession>M7UK33</accession>
<dbReference type="EMBL" id="KB707835">
    <property type="protein sequence ID" value="EMR87158.1"/>
    <property type="molecule type" value="Genomic_DNA"/>
</dbReference>
<dbReference type="Proteomes" id="UP000012045">
    <property type="component" value="Unassembled WGS sequence"/>
</dbReference>
<evidence type="ECO:0000313" key="1">
    <source>
        <dbReference type="EMBL" id="EMR87158.1"/>
    </source>
</evidence>
<gene>
    <name evidence="1" type="ORF">BcDW1_4115</name>
</gene>
<proteinExistence type="predicted"/>
<dbReference type="AlphaFoldDB" id="M7UK33"/>
<reference evidence="2" key="1">
    <citation type="journal article" date="2013" name="Genome Announc.">
        <title>Draft genome sequence of Botrytis cinerea BcDW1, inoculum for noble rot of grape berries.</title>
        <authorList>
            <person name="Blanco-Ulate B."/>
            <person name="Allen G."/>
            <person name="Powell A.L."/>
            <person name="Cantu D."/>
        </authorList>
    </citation>
    <scope>NUCLEOTIDE SEQUENCE [LARGE SCALE GENOMIC DNA]</scope>
    <source>
        <strain evidence="2">BcDW1</strain>
    </source>
</reference>
<evidence type="ECO:0000313" key="2">
    <source>
        <dbReference type="Proteomes" id="UP000012045"/>
    </source>
</evidence>
<name>M7UK33_BOTF1</name>
<dbReference type="HOGENOM" id="CLU_1555024_0_0_1"/>
<protein>
    <submittedName>
        <fullName evidence="1">Uncharacterized protein</fullName>
    </submittedName>
</protein>
<dbReference type="OrthoDB" id="3558882at2759"/>